<name>A0A7H0IQ92_9ACTN</name>
<dbReference type="Proteomes" id="UP000516052">
    <property type="component" value="Chromosome"/>
</dbReference>
<evidence type="ECO:0000313" key="2">
    <source>
        <dbReference type="Proteomes" id="UP000516052"/>
    </source>
</evidence>
<evidence type="ECO:0000313" key="1">
    <source>
        <dbReference type="EMBL" id="QNP74958.1"/>
    </source>
</evidence>
<gene>
    <name evidence="1" type="ORF">IAG44_39780</name>
</gene>
<protein>
    <submittedName>
        <fullName evidence="1">Twin-arginine translocation pathway signal</fullName>
    </submittedName>
</protein>
<dbReference type="SUPFAM" id="SSF48452">
    <property type="entry name" value="TPR-like"/>
    <property type="match status" value="1"/>
</dbReference>
<dbReference type="RefSeq" id="WP_187751881.1">
    <property type="nucleotide sequence ID" value="NZ_CP060828.1"/>
</dbReference>
<dbReference type="AlphaFoldDB" id="A0A7H0IQ92"/>
<reference evidence="1 2" key="1">
    <citation type="submission" date="2020-08" db="EMBL/GenBank/DDBJ databases">
        <title>A novel species.</title>
        <authorList>
            <person name="Gao J."/>
        </authorList>
    </citation>
    <scope>NUCLEOTIDE SEQUENCE [LARGE SCALE GENOMIC DNA]</scope>
    <source>
        <strain evidence="1 2">CRXT-G-22</strain>
    </source>
</reference>
<dbReference type="EMBL" id="CP060828">
    <property type="protein sequence ID" value="QNP74958.1"/>
    <property type="molecule type" value="Genomic_DNA"/>
</dbReference>
<proteinExistence type="predicted"/>
<accession>A0A7H0IQ92</accession>
<keyword evidence="2" id="KW-1185">Reference proteome</keyword>
<dbReference type="KEGG" id="sroi:IAG44_39780"/>
<organism evidence="1 2">
    <name type="scientific">Streptomyces roseirectus</name>
    <dbReference type="NCBI Taxonomy" id="2768066"/>
    <lineage>
        <taxon>Bacteria</taxon>
        <taxon>Bacillati</taxon>
        <taxon>Actinomycetota</taxon>
        <taxon>Actinomycetes</taxon>
        <taxon>Kitasatosporales</taxon>
        <taxon>Streptomycetaceae</taxon>
        <taxon>Streptomyces</taxon>
    </lineage>
</organism>
<dbReference type="InterPro" id="IPR011990">
    <property type="entry name" value="TPR-like_helical_dom_sf"/>
</dbReference>
<dbReference type="Gene3D" id="1.25.40.10">
    <property type="entry name" value="Tetratricopeptide repeat domain"/>
    <property type="match status" value="1"/>
</dbReference>
<sequence length="315" mass="32873">MTTAAGLPAVRESLSLALRMDPDGSRTVVDATEAAVEFYALGYSKHPPAVLFDEIHRTRRLLAQALAPGRTAEPVAVDLRRGIGWLSALLGNAAHHLDDHTGARVHLTAAVAFGERTGDARLAAWACGALSMVARATDHHTAALTHAERGLALAPRGLPSAQLHAWAELPSLAALGQAQDADRALADAARALEVDAAEHQLHQAEAFRVLGRTDKAVTAAEGSLNACVPRTPGWAAASLALAQAEAPILPGDAAARALDVLDRVPAARLRSTTRSRLKQLDAALAASTADGVTDLHERVHALRPVINTHGTAQSA</sequence>